<dbReference type="AlphaFoldDB" id="A0AAU9IQN5"/>
<evidence type="ECO:0000259" key="6">
    <source>
        <dbReference type="Pfam" id="PF12430"/>
    </source>
</evidence>
<keyword evidence="4 5" id="KW-0472">Membrane</keyword>
<dbReference type="Pfam" id="PF12430">
    <property type="entry name" value="ABA_GPCR"/>
    <property type="match status" value="1"/>
</dbReference>
<dbReference type="Proteomes" id="UP001162131">
    <property type="component" value="Unassembled WGS sequence"/>
</dbReference>
<feature type="transmembrane region" description="Helical" evidence="5">
    <location>
        <begin position="6"/>
        <end position="29"/>
    </location>
</feature>
<evidence type="ECO:0000256" key="2">
    <source>
        <dbReference type="ARBA" id="ARBA00022692"/>
    </source>
</evidence>
<comment type="subcellular location">
    <subcellularLocation>
        <location evidence="1">Membrane</location>
        <topology evidence="1">Multi-pass membrane protein</topology>
    </subcellularLocation>
</comment>
<evidence type="ECO:0000256" key="3">
    <source>
        <dbReference type="ARBA" id="ARBA00022989"/>
    </source>
</evidence>
<evidence type="ECO:0000259" key="7">
    <source>
        <dbReference type="Pfam" id="PF12537"/>
    </source>
</evidence>
<dbReference type="PANTHER" id="PTHR15948">
    <property type="entry name" value="G-PROTEIN COUPLED RECEPTOR 89-RELATED"/>
    <property type="match status" value="1"/>
</dbReference>
<sequence>METGTWIIISLSWLLLLGLAYMFVHYWLLHNFEIQNPFVELLFSATFAASGALLELFLLELTSIEVNPGIWKIIFGCFSTLMLYIVPIYFIYSFVFAFRLKWLLWIIFVVIYLWELSYYWYLTIGTSENLEFLHYSIIEQIKLLGVNGVLISACLSGFGAVNCAYNYFNFFNVASTQADLKEFCRLSKRNIVNLVKIKQKRLFLPLEKKNLGWAKSLVGIFNGSFNSDPKMEALDAELQAAEAIHQQYLQTVSEIVENREKEKLSKTFKGRIYSLFAKFLVIYGIYKVVFSIYNVALQKKYSIDPVTRGLHIFCYIFGLDESFLNFVIEHSSFAFIGILIFTNIRSFANILVSIVNQCGKLLSSGLSSESLLLMLSEVMGAYFMATVIMMRANLPEKKREAMTNALSGVDFFSFHHLFDGAFAISSVITAVILYLKYIFQIKKKTM</sequence>
<feature type="transmembrane region" description="Helical" evidence="5">
    <location>
        <begin position="70"/>
        <end position="95"/>
    </location>
</feature>
<feature type="domain" description="Abscisic acid G-protein coupled receptor-like" evidence="6">
    <location>
        <begin position="264"/>
        <end position="436"/>
    </location>
</feature>
<dbReference type="InterPro" id="IPR015672">
    <property type="entry name" value="GPHR/GTG"/>
</dbReference>
<accession>A0AAU9IQN5</accession>
<evidence type="ECO:0000256" key="5">
    <source>
        <dbReference type="SAM" id="Phobius"/>
    </source>
</evidence>
<organism evidence="8 9">
    <name type="scientific">Blepharisma stoltei</name>
    <dbReference type="NCBI Taxonomy" id="1481888"/>
    <lineage>
        <taxon>Eukaryota</taxon>
        <taxon>Sar</taxon>
        <taxon>Alveolata</taxon>
        <taxon>Ciliophora</taxon>
        <taxon>Postciliodesmatophora</taxon>
        <taxon>Heterotrichea</taxon>
        <taxon>Heterotrichida</taxon>
        <taxon>Blepharismidae</taxon>
        <taxon>Blepharisma</taxon>
    </lineage>
</organism>
<evidence type="ECO:0000256" key="1">
    <source>
        <dbReference type="ARBA" id="ARBA00004141"/>
    </source>
</evidence>
<comment type="caution">
    <text evidence="8">The sequence shown here is derived from an EMBL/GenBank/DDBJ whole genome shotgun (WGS) entry which is preliminary data.</text>
</comment>
<evidence type="ECO:0000313" key="8">
    <source>
        <dbReference type="EMBL" id="CAG9313515.1"/>
    </source>
</evidence>
<name>A0AAU9IQN5_9CILI</name>
<keyword evidence="9" id="KW-1185">Reference proteome</keyword>
<keyword evidence="2 5" id="KW-0812">Transmembrane</keyword>
<feature type="transmembrane region" description="Helical" evidence="5">
    <location>
        <begin position="41"/>
        <end position="58"/>
    </location>
</feature>
<protein>
    <recommendedName>
        <fullName evidence="10">Gustatory receptor</fullName>
    </recommendedName>
</protein>
<dbReference type="Pfam" id="PF12537">
    <property type="entry name" value="GPHR_N"/>
    <property type="match status" value="1"/>
</dbReference>
<dbReference type="GO" id="GO:0016020">
    <property type="term" value="C:membrane"/>
    <property type="evidence" value="ECO:0007669"/>
    <property type="project" value="UniProtKB-SubCell"/>
</dbReference>
<dbReference type="InterPro" id="IPR022535">
    <property type="entry name" value="Golgi_pH-regulator_cons_dom"/>
</dbReference>
<feature type="transmembrane region" description="Helical" evidence="5">
    <location>
        <begin position="141"/>
        <end position="165"/>
    </location>
</feature>
<proteinExistence type="predicted"/>
<feature type="transmembrane region" description="Helical" evidence="5">
    <location>
        <begin position="102"/>
        <end position="121"/>
    </location>
</feature>
<feature type="transmembrane region" description="Helical" evidence="5">
    <location>
        <begin position="414"/>
        <end position="439"/>
    </location>
</feature>
<reference evidence="8" key="1">
    <citation type="submission" date="2021-09" db="EMBL/GenBank/DDBJ databases">
        <authorList>
            <consortium name="AG Swart"/>
            <person name="Singh M."/>
            <person name="Singh A."/>
            <person name="Seah K."/>
            <person name="Emmerich C."/>
        </authorList>
    </citation>
    <scope>NUCLEOTIDE SEQUENCE</scope>
    <source>
        <strain evidence="8">ATCC30299</strain>
    </source>
</reference>
<dbReference type="PANTHER" id="PTHR15948:SF0">
    <property type="entry name" value="GOLGI PH REGULATOR A-RELATED"/>
    <property type="match status" value="1"/>
</dbReference>
<evidence type="ECO:0000256" key="4">
    <source>
        <dbReference type="ARBA" id="ARBA00023136"/>
    </source>
</evidence>
<dbReference type="InterPro" id="IPR025969">
    <property type="entry name" value="ABA_GPCR_dom"/>
</dbReference>
<evidence type="ECO:0000313" key="9">
    <source>
        <dbReference type="Proteomes" id="UP001162131"/>
    </source>
</evidence>
<gene>
    <name evidence="8" type="ORF">BSTOLATCC_MIC9331</name>
</gene>
<dbReference type="EMBL" id="CAJZBQ010000011">
    <property type="protein sequence ID" value="CAG9313515.1"/>
    <property type="molecule type" value="Genomic_DNA"/>
</dbReference>
<evidence type="ECO:0008006" key="10">
    <source>
        <dbReference type="Google" id="ProtNLM"/>
    </source>
</evidence>
<keyword evidence="3 5" id="KW-1133">Transmembrane helix</keyword>
<feature type="transmembrane region" description="Helical" evidence="5">
    <location>
        <begin position="371"/>
        <end position="394"/>
    </location>
</feature>
<feature type="transmembrane region" description="Helical" evidence="5">
    <location>
        <begin position="272"/>
        <end position="293"/>
    </location>
</feature>
<feature type="domain" description="Golgi pH regulator conserved" evidence="7">
    <location>
        <begin position="141"/>
        <end position="198"/>
    </location>
</feature>
<feature type="transmembrane region" description="Helical" evidence="5">
    <location>
        <begin position="333"/>
        <end position="359"/>
    </location>
</feature>